<evidence type="ECO:0000256" key="2">
    <source>
        <dbReference type="ARBA" id="ARBA00022692"/>
    </source>
</evidence>
<keyword evidence="2 5" id="KW-0812">Transmembrane</keyword>
<dbReference type="EMBL" id="BMMD01000022">
    <property type="protein sequence ID" value="GGJ90463.1"/>
    <property type="molecule type" value="Genomic_DNA"/>
</dbReference>
<organism evidence="7 8">
    <name type="scientific">Agromyces bauzanensis</name>
    <dbReference type="NCBI Taxonomy" id="1308924"/>
    <lineage>
        <taxon>Bacteria</taxon>
        <taxon>Bacillati</taxon>
        <taxon>Actinomycetota</taxon>
        <taxon>Actinomycetes</taxon>
        <taxon>Micrococcales</taxon>
        <taxon>Microbacteriaceae</taxon>
        <taxon>Agromyces</taxon>
    </lineage>
</organism>
<evidence type="ECO:0000256" key="5">
    <source>
        <dbReference type="SAM" id="Phobius"/>
    </source>
</evidence>
<evidence type="ECO:0000259" key="6">
    <source>
        <dbReference type="Pfam" id="PF07291"/>
    </source>
</evidence>
<protein>
    <recommendedName>
        <fullName evidence="6">Methylamine utilisation protein MauE domain-containing protein</fullName>
    </recommendedName>
</protein>
<name>A0A917UVY0_9MICO</name>
<evidence type="ECO:0000313" key="7">
    <source>
        <dbReference type="EMBL" id="GGJ90463.1"/>
    </source>
</evidence>
<dbReference type="Proteomes" id="UP000636956">
    <property type="component" value="Unassembled WGS sequence"/>
</dbReference>
<feature type="transmembrane region" description="Helical" evidence="5">
    <location>
        <begin position="153"/>
        <end position="171"/>
    </location>
</feature>
<comment type="subcellular location">
    <subcellularLocation>
        <location evidence="1">Membrane</location>
        <topology evidence="1">Multi-pass membrane protein</topology>
    </subcellularLocation>
</comment>
<dbReference type="GO" id="GO:0016020">
    <property type="term" value="C:membrane"/>
    <property type="evidence" value="ECO:0007669"/>
    <property type="project" value="UniProtKB-SubCell"/>
</dbReference>
<dbReference type="RefSeq" id="WP_188744339.1">
    <property type="nucleotide sequence ID" value="NZ_BAABFW010000012.1"/>
</dbReference>
<sequence>MSTALIAAPALILAAVMVASAVAKLRRPDDLAGWADLGVPAAFRREWLLRLHPWGELVLGLALALLGGLLGSLAALACVALMAAYTWLIGRAWSKARESGADATCACFGESAPVTGVTLLRNAWLLFLALVAAATIWAAPLAGGALAALGADWAWLVALAAAAFTAAIIVWREPELPDPLASPAMTETPGSVDDQLDYVRARTPAVPVTLGDGSRANLRTLSLSRPILLLAVSETCGSCAPVIERVPAWRALLPEVDVRMLVSRLPEESKLTELEHPHTLHDPDGNVRASIADWGTPAAVLLGVDGLLAGGPEQGERAITSFVADIYESLHGERLPDEGSPGR</sequence>
<dbReference type="GO" id="GO:0030416">
    <property type="term" value="P:methylamine metabolic process"/>
    <property type="evidence" value="ECO:0007669"/>
    <property type="project" value="InterPro"/>
</dbReference>
<feature type="domain" description="Methylamine utilisation protein MauE" evidence="6">
    <location>
        <begin position="4"/>
        <end position="133"/>
    </location>
</feature>
<dbReference type="InterPro" id="IPR009908">
    <property type="entry name" value="Methylamine_util_MauE"/>
</dbReference>
<evidence type="ECO:0000256" key="1">
    <source>
        <dbReference type="ARBA" id="ARBA00004141"/>
    </source>
</evidence>
<gene>
    <name evidence="7" type="ORF">GCM10011372_31260</name>
</gene>
<evidence type="ECO:0000256" key="3">
    <source>
        <dbReference type="ARBA" id="ARBA00022989"/>
    </source>
</evidence>
<dbReference type="Pfam" id="PF07291">
    <property type="entry name" value="MauE"/>
    <property type="match status" value="1"/>
</dbReference>
<reference evidence="7" key="1">
    <citation type="journal article" date="2014" name="Int. J. Syst. Evol. Microbiol.">
        <title>Complete genome sequence of Corynebacterium casei LMG S-19264T (=DSM 44701T), isolated from a smear-ripened cheese.</title>
        <authorList>
            <consortium name="US DOE Joint Genome Institute (JGI-PGF)"/>
            <person name="Walter F."/>
            <person name="Albersmeier A."/>
            <person name="Kalinowski J."/>
            <person name="Ruckert C."/>
        </authorList>
    </citation>
    <scope>NUCLEOTIDE SEQUENCE</scope>
    <source>
        <strain evidence="7">CGMCC 1.8984</strain>
    </source>
</reference>
<evidence type="ECO:0000256" key="4">
    <source>
        <dbReference type="ARBA" id="ARBA00023136"/>
    </source>
</evidence>
<feature type="transmembrane region" description="Helical" evidence="5">
    <location>
        <begin position="57"/>
        <end position="88"/>
    </location>
</feature>
<dbReference type="AlphaFoldDB" id="A0A917UVY0"/>
<keyword evidence="8" id="KW-1185">Reference proteome</keyword>
<keyword evidence="4 5" id="KW-0472">Membrane</keyword>
<reference evidence="7" key="2">
    <citation type="submission" date="2020-09" db="EMBL/GenBank/DDBJ databases">
        <authorList>
            <person name="Sun Q."/>
            <person name="Zhou Y."/>
        </authorList>
    </citation>
    <scope>NUCLEOTIDE SEQUENCE</scope>
    <source>
        <strain evidence="7">CGMCC 1.8984</strain>
    </source>
</reference>
<accession>A0A917UVY0</accession>
<keyword evidence="3 5" id="KW-1133">Transmembrane helix</keyword>
<evidence type="ECO:0000313" key="8">
    <source>
        <dbReference type="Proteomes" id="UP000636956"/>
    </source>
</evidence>
<feature type="transmembrane region" description="Helical" evidence="5">
    <location>
        <begin position="124"/>
        <end position="147"/>
    </location>
</feature>
<proteinExistence type="predicted"/>
<comment type="caution">
    <text evidence="7">The sequence shown here is derived from an EMBL/GenBank/DDBJ whole genome shotgun (WGS) entry which is preliminary data.</text>
</comment>